<evidence type="ECO:0000256" key="5">
    <source>
        <dbReference type="ARBA" id="ARBA00023136"/>
    </source>
</evidence>
<protein>
    <recommendedName>
        <fullName evidence="8">G-protein coupled receptors family 2 profile 2 domain-containing protein</fullName>
    </recommendedName>
</protein>
<proteinExistence type="inferred from homology"/>
<comment type="similarity">
    <text evidence="2">Belongs to the G-protein coupled receptor 5 family.</text>
</comment>
<dbReference type="InterPro" id="IPR022596">
    <property type="entry name" value="GPR1/2/3_C"/>
</dbReference>
<accession>A0A5K1U9Q6</accession>
<evidence type="ECO:0000256" key="3">
    <source>
        <dbReference type="ARBA" id="ARBA00022692"/>
    </source>
</evidence>
<evidence type="ECO:0000313" key="9">
    <source>
        <dbReference type="EMBL" id="GAT94880.1"/>
    </source>
</evidence>
<dbReference type="VEuPathDB" id="AmoebaDB:EHI_105070"/>
<evidence type="ECO:0000313" key="10">
    <source>
        <dbReference type="Proteomes" id="UP000078387"/>
    </source>
</evidence>
<dbReference type="Proteomes" id="UP000078387">
    <property type="component" value="Unassembled WGS sequence"/>
</dbReference>
<feature type="chain" id="PRO_5023845768" description="G-protein coupled receptors family 2 profile 2 domain-containing protein" evidence="7">
    <location>
        <begin position="17"/>
        <end position="319"/>
    </location>
</feature>
<dbReference type="AlphaFoldDB" id="A0A5K1U9Q6"/>
<dbReference type="EMBL" id="BDEQ01000001">
    <property type="protein sequence ID" value="GAT94880.1"/>
    <property type="molecule type" value="Genomic_DNA"/>
</dbReference>
<evidence type="ECO:0000259" key="8">
    <source>
        <dbReference type="PROSITE" id="PS50261"/>
    </source>
</evidence>
<feature type="transmembrane region" description="Helical" evidence="6">
    <location>
        <begin position="264"/>
        <end position="286"/>
    </location>
</feature>
<evidence type="ECO:0000256" key="4">
    <source>
        <dbReference type="ARBA" id="ARBA00022989"/>
    </source>
</evidence>
<dbReference type="GO" id="GO:0007166">
    <property type="term" value="P:cell surface receptor signaling pathway"/>
    <property type="evidence" value="ECO:0007669"/>
    <property type="project" value="InterPro"/>
</dbReference>
<dbReference type="Gene3D" id="1.20.1070.10">
    <property type="entry name" value="Rhodopsin 7-helix transmembrane proteins"/>
    <property type="match status" value="1"/>
</dbReference>
<dbReference type="InterPro" id="IPR017981">
    <property type="entry name" value="GPCR_2-like_7TM"/>
</dbReference>
<evidence type="ECO:0000256" key="7">
    <source>
        <dbReference type="SAM" id="SignalP"/>
    </source>
</evidence>
<dbReference type="OMA" id="YVCGISN"/>
<feature type="signal peptide" evidence="7">
    <location>
        <begin position="1"/>
        <end position="16"/>
    </location>
</feature>
<evidence type="ECO:0000256" key="2">
    <source>
        <dbReference type="ARBA" id="ARBA00008360"/>
    </source>
</evidence>
<evidence type="ECO:0000256" key="6">
    <source>
        <dbReference type="SAM" id="Phobius"/>
    </source>
</evidence>
<gene>
    <name evidence="9" type="ORF">CL6EHI_105070</name>
</gene>
<feature type="domain" description="G-protein coupled receptors family 2 profile 2" evidence="8">
    <location>
        <begin position="29"/>
        <end position="274"/>
    </location>
</feature>
<dbReference type="VEuPathDB" id="AmoebaDB:EHI7A_009590"/>
<dbReference type="PANTHER" id="PTHR23112">
    <property type="entry name" value="G PROTEIN-COUPLED RECEPTOR 157-RELATED"/>
    <property type="match status" value="1"/>
</dbReference>
<feature type="transmembrane region" description="Helical" evidence="6">
    <location>
        <begin position="107"/>
        <end position="129"/>
    </location>
</feature>
<dbReference type="Pfam" id="PF11970">
    <property type="entry name" value="GPR_Gpa2_C"/>
    <property type="match status" value="1"/>
</dbReference>
<keyword evidence="7" id="KW-0732">Signal</keyword>
<comment type="caution">
    <text evidence="9">The sequence shown here is derived from an EMBL/GenBank/DDBJ whole genome shotgun (WGS) entry which is preliminary data.</text>
</comment>
<dbReference type="VEuPathDB" id="AmoebaDB:EHI8A_044870"/>
<keyword evidence="4 6" id="KW-1133">Transmembrane helix</keyword>
<dbReference type="GO" id="GO:0007189">
    <property type="term" value="P:adenylate cyclase-activating G protein-coupled receptor signaling pathway"/>
    <property type="evidence" value="ECO:0007669"/>
    <property type="project" value="TreeGrafter"/>
</dbReference>
<dbReference type="VEuPathDB" id="AmoebaDB:KM1_089530"/>
<name>A0A5K1U9Q6_ENTHI</name>
<keyword evidence="5 6" id="KW-0472">Membrane</keyword>
<reference evidence="9 10" key="1">
    <citation type="submission" date="2016-05" db="EMBL/GenBank/DDBJ databases">
        <title>First whole genome sequencing of Entamoeba histolytica HM1:IMSS-clone-6.</title>
        <authorList>
            <person name="Mukherjee Avik.K."/>
            <person name="Izumyama S."/>
            <person name="Nakada-Tsukui K."/>
            <person name="Nozaki T."/>
        </authorList>
    </citation>
    <scope>NUCLEOTIDE SEQUENCE [LARGE SCALE GENOMIC DNA]</scope>
    <source>
        <strain evidence="9 10">HM1:IMSS clone 6</strain>
    </source>
</reference>
<organism evidence="9 10">
    <name type="scientific">Entamoeba histolytica</name>
    <dbReference type="NCBI Taxonomy" id="5759"/>
    <lineage>
        <taxon>Eukaryota</taxon>
        <taxon>Amoebozoa</taxon>
        <taxon>Evosea</taxon>
        <taxon>Archamoebae</taxon>
        <taxon>Mastigamoebida</taxon>
        <taxon>Entamoebidae</taxon>
        <taxon>Entamoeba</taxon>
    </lineage>
</organism>
<dbReference type="PROSITE" id="PS50261">
    <property type="entry name" value="G_PROTEIN_RECEP_F2_4"/>
    <property type="match status" value="1"/>
</dbReference>
<keyword evidence="3 6" id="KW-0812">Transmembrane</keyword>
<feature type="transmembrane region" description="Helical" evidence="6">
    <location>
        <begin position="66"/>
        <end position="87"/>
    </location>
</feature>
<feature type="transmembrane region" description="Helical" evidence="6">
    <location>
        <begin position="235"/>
        <end position="252"/>
    </location>
</feature>
<dbReference type="GO" id="GO:0005886">
    <property type="term" value="C:plasma membrane"/>
    <property type="evidence" value="ECO:0007669"/>
    <property type="project" value="TreeGrafter"/>
</dbReference>
<comment type="subcellular location">
    <subcellularLocation>
        <location evidence="1">Membrane</location>
        <topology evidence="1">Multi-pass membrane protein</topology>
    </subcellularLocation>
</comment>
<dbReference type="PANTHER" id="PTHR23112:SF0">
    <property type="entry name" value="TRANSMEMBRANE PROTEIN 116"/>
    <property type="match status" value="1"/>
</dbReference>
<feature type="transmembrane region" description="Helical" evidence="6">
    <location>
        <begin position="138"/>
        <end position="158"/>
    </location>
</feature>
<evidence type="ECO:0000256" key="1">
    <source>
        <dbReference type="ARBA" id="ARBA00004141"/>
    </source>
</evidence>
<sequence length="319" mass="36861">MIHWIVFSLLISFVLGSSPSLNLTQSIALLVENTLTSTLSLTSTLFVAYSMVYLRLLSKGISNQMIFCLLCCSFVNQCVVLATLFILQTSQMVADNTCKFFASVLQFTDLSQCFWILAIGGHIGMSYFIKNSSIKKNYFVCSNIFVWGTSLVLSIIPVNNYGKSDIWCTTISKYWDFFTLYIFVAVVAILVIIIYAAIIIKIIITNKNMKLRYLFTYNKNDDVQSYEMVSLVRKMAIYPFLYIVCWIVPFFNRLLPLFKITPPFWMEYVHCFTIPLLGFVNCLYYANDVSLIVRWRNYFRSWGMCFTCIGDEEELINED</sequence>
<dbReference type="GO" id="GO:0004930">
    <property type="term" value="F:G protein-coupled receptor activity"/>
    <property type="evidence" value="ECO:0007669"/>
    <property type="project" value="TreeGrafter"/>
</dbReference>
<feature type="transmembrane region" description="Helical" evidence="6">
    <location>
        <begin position="34"/>
        <end position="54"/>
    </location>
</feature>
<dbReference type="VEuPathDB" id="AmoebaDB:EHI5A_074230"/>
<feature type="transmembrane region" description="Helical" evidence="6">
    <location>
        <begin position="178"/>
        <end position="204"/>
    </location>
</feature>